<dbReference type="EMBL" id="NEMB01000003">
    <property type="protein sequence ID" value="PQQ67543.1"/>
    <property type="molecule type" value="Genomic_DNA"/>
</dbReference>
<evidence type="ECO:0000313" key="2">
    <source>
        <dbReference type="Proteomes" id="UP000239720"/>
    </source>
</evidence>
<proteinExistence type="predicted"/>
<accession>A0A2S8RCM0</accession>
<gene>
    <name evidence="1" type="ORF">B9R14_12825</name>
</gene>
<organism evidence="1 2">
    <name type="scientific">Acetivibrio saccincola</name>
    <dbReference type="NCBI Taxonomy" id="1677857"/>
    <lineage>
        <taxon>Bacteria</taxon>
        <taxon>Bacillati</taxon>
        <taxon>Bacillota</taxon>
        <taxon>Clostridia</taxon>
        <taxon>Eubacteriales</taxon>
        <taxon>Oscillospiraceae</taxon>
        <taxon>Acetivibrio</taxon>
    </lineage>
</organism>
<dbReference type="RefSeq" id="WP_105368387.1">
    <property type="nucleotide sequence ID" value="NZ_DAONOL010000014.1"/>
</dbReference>
<name>A0A2S8RCM0_9FIRM</name>
<sequence length="166" mass="19414">MFPKVKEKLKKYKNKLKTTNDNELKKQALSSIHTKSFHCIGGSIYALYPDADFSSSIQFICALQTISDYLDNLCDKTKISDEKAFRHLHLSLLDATDTSSFFGDYYKYYPIKEDSKYLHYLVSECRSSLLNLHSYEKALPYIKKYVNFYSNLQTFKHLSIDVRENT</sequence>
<dbReference type="OrthoDB" id="2371262at2"/>
<protein>
    <submittedName>
        <fullName evidence="1">Uncharacterized protein</fullName>
    </submittedName>
</protein>
<dbReference type="InterPro" id="IPR019712">
    <property type="entry name" value="YtpB-like"/>
</dbReference>
<dbReference type="AlphaFoldDB" id="A0A2S8RCM0"/>
<evidence type="ECO:0000313" key="1">
    <source>
        <dbReference type="EMBL" id="PQQ67543.1"/>
    </source>
</evidence>
<reference evidence="1 2" key="1">
    <citation type="journal article" date="2018" name="Syst. Appl. Microbiol.">
        <title>Characterization and high-quality draft genome sequence of Herbivorax saccincola A7, an anaerobic, alkaliphilic, thermophilic, cellulolytic, and xylanolytic bacterium.</title>
        <authorList>
            <person name="Aikawa S."/>
            <person name="Baramee S."/>
            <person name="Sermsathanaswadi J."/>
            <person name="Thianheng P."/>
            <person name="Tachaapaikoon C."/>
            <person name="Shikata A."/>
            <person name="Waeonukul R."/>
            <person name="Pason P."/>
            <person name="Ratanakhanokchai K."/>
            <person name="Kosugi A."/>
        </authorList>
    </citation>
    <scope>NUCLEOTIDE SEQUENCE [LARGE SCALE GENOMIC DNA]</scope>
    <source>
        <strain evidence="1 2">A7</strain>
    </source>
</reference>
<dbReference type="Proteomes" id="UP000239720">
    <property type="component" value="Unassembled WGS sequence"/>
</dbReference>
<comment type="caution">
    <text evidence="1">The sequence shown here is derived from an EMBL/GenBank/DDBJ whole genome shotgun (WGS) entry which is preliminary data.</text>
</comment>
<dbReference type="Pfam" id="PF10776">
    <property type="entry name" value="DUF2600"/>
    <property type="match status" value="1"/>
</dbReference>